<dbReference type="Proteomes" id="UP000001062">
    <property type="component" value="Chromosome"/>
</dbReference>
<reference evidence="3 4" key="1">
    <citation type="journal article" date="2012" name="Stand. Genomic Sci.">
        <title>Complete genome sequence of the melanogenic marine bacterium Marinomonas mediterranea type strain (MMB-1(T)).</title>
        <authorList>
            <person name="Lucas-Elio P."/>
            <person name="Goodwin L."/>
            <person name="Woyke T."/>
            <person name="Pitluck S."/>
            <person name="Nolan M."/>
            <person name="Kyrpides N.C."/>
            <person name="Detter J.C."/>
            <person name="Copeland A."/>
            <person name="Teshima H."/>
            <person name="Bruce D."/>
            <person name="Detter C."/>
            <person name="Tapia R."/>
            <person name="Han S."/>
            <person name="Land M.L."/>
            <person name="Ivanova N."/>
            <person name="Mikhailova N."/>
            <person name="Johnston A.W."/>
            <person name="Sanchez-Amat A."/>
        </authorList>
    </citation>
    <scope>NUCLEOTIDE SEQUENCE [LARGE SCALE GENOMIC DNA]</scope>
    <source>
        <strain evidence="4">ATCC 700492 / JCM 21426 / NBRC 103028 / MMB-1</strain>
    </source>
</reference>
<evidence type="ECO:0008006" key="5">
    <source>
        <dbReference type="Google" id="ProtNLM"/>
    </source>
</evidence>
<evidence type="ECO:0000313" key="3">
    <source>
        <dbReference type="EMBL" id="ADZ91158.1"/>
    </source>
</evidence>
<feature type="chain" id="PRO_5003279484" description="Periplasmic heavy metal sensor" evidence="2">
    <location>
        <begin position="29"/>
        <end position="191"/>
    </location>
</feature>
<organism evidence="3 4">
    <name type="scientific">Marinomonas mediterranea (strain ATCC 700492 / JCM 21426 / NBRC 103028 / MMB-1)</name>
    <dbReference type="NCBI Taxonomy" id="717774"/>
    <lineage>
        <taxon>Bacteria</taxon>
        <taxon>Pseudomonadati</taxon>
        <taxon>Pseudomonadota</taxon>
        <taxon>Gammaproteobacteria</taxon>
        <taxon>Oceanospirillales</taxon>
        <taxon>Oceanospirillaceae</taxon>
        <taxon>Marinomonas</taxon>
    </lineage>
</organism>
<feature type="signal peptide" evidence="2">
    <location>
        <begin position="1"/>
        <end position="28"/>
    </location>
</feature>
<dbReference type="HOGENOM" id="CLU_1419953_0_0_6"/>
<sequence precursor="true">MRIKVSGLLSRASLVALCITGAGSYAMAGAGMKGPHPEHARLMPPPLMDGMFFDGMRKGEMPDMAKVEGTLARLSKELELDSETRIKVFTVLEKGNEEIKSLEKQLVSLERQMHRLTPSDEKYLEKVGESAAKQADLVKDLIKVKAKNKAALFAVLSSEQQTAYLELSERRPHRIGPKKRLPFEEPKKKPL</sequence>
<evidence type="ECO:0000256" key="1">
    <source>
        <dbReference type="SAM" id="MobiDB-lite"/>
    </source>
</evidence>
<dbReference type="eggNOG" id="COG3678">
    <property type="taxonomic scope" value="Bacteria"/>
</dbReference>
<protein>
    <recommendedName>
        <fullName evidence="5">Periplasmic heavy metal sensor</fullName>
    </recommendedName>
</protein>
<accession>F2K280</accession>
<proteinExistence type="predicted"/>
<dbReference type="EMBL" id="CP002583">
    <property type="protein sequence ID" value="ADZ91158.1"/>
    <property type="molecule type" value="Genomic_DNA"/>
</dbReference>
<feature type="region of interest" description="Disordered" evidence="1">
    <location>
        <begin position="167"/>
        <end position="191"/>
    </location>
</feature>
<dbReference type="AlphaFoldDB" id="F2K280"/>
<keyword evidence="4" id="KW-1185">Reference proteome</keyword>
<evidence type="ECO:0000313" key="4">
    <source>
        <dbReference type="Proteomes" id="UP000001062"/>
    </source>
</evidence>
<keyword evidence="2" id="KW-0732">Signal</keyword>
<feature type="compositionally biased region" description="Basic residues" evidence="1">
    <location>
        <begin position="171"/>
        <end position="180"/>
    </location>
</feature>
<dbReference type="Gene3D" id="1.20.120.1490">
    <property type="match status" value="1"/>
</dbReference>
<dbReference type="PATRIC" id="fig|717774.3.peg.1967"/>
<name>F2K280_MARM1</name>
<dbReference type="KEGG" id="mme:Marme_1907"/>
<dbReference type="STRING" id="717774.Marme_1907"/>
<evidence type="ECO:0000256" key="2">
    <source>
        <dbReference type="SAM" id="SignalP"/>
    </source>
</evidence>
<gene>
    <name evidence="3" type="ordered locus">Marme_1907</name>
</gene>
<feature type="compositionally biased region" description="Basic and acidic residues" evidence="1">
    <location>
        <begin position="181"/>
        <end position="191"/>
    </location>
</feature>